<feature type="region of interest" description="Disordered" evidence="8">
    <location>
        <begin position="429"/>
        <end position="528"/>
    </location>
</feature>
<dbReference type="GO" id="GO:0003676">
    <property type="term" value="F:nucleic acid binding"/>
    <property type="evidence" value="ECO:0007669"/>
    <property type="project" value="InterPro"/>
</dbReference>
<dbReference type="FunFam" id="3.30.420.10:FF:000032">
    <property type="entry name" value="Retrovirus-related Pol polyprotein from transposon 297-like Protein"/>
    <property type="match status" value="1"/>
</dbReference>
<dbReference type="FunFam" id="3.30.70.270:FF:000003">
    <property type="entry name" value="Transposon Ty3-G Gag-Pol polyprotein"/>
    <property type="match status" value="1"/>
</dbReference>
<dbReference type="EC" id="2.7.7.49" evidence="1"/>
<dbReference type="SUPFAM" id="SSF56672">
    <property type="entry name" value="DNA/RNA polymerases"/>
    <property type="match status" value="2"/>
</dbReference>
<evidence type="ECO:0000256" key="1">
    <source>
        <dbReference type="ARBA" id="ARBA00012493"/>
    </source>
</evidence>
<dbReference type="GO" id="GO:0004519">
    <property type="term" value="F:endonuclease activity"/>
    <property type="evidence" value="ECO:0007669"/>
    <property type="project" value="UniProtKB-KW"/>
</dbReference>
<dbReference type="InterPro" id="IPR041373">
    <property type="entry name" value="RT_RNaseH"/>
</dbReference>
<proteinExistence type="predicted"/>
<dbReference type="SUPFAM" id="SSF50630">
    <property type="entry name" value="Acid proteases"/>
    <property type="match status" value="1"/>
</dbReference>
<dbReference type="Gene3D" id="3.10.20.370">
    <property type="match status" value="1"/>
</dbReference>
<sequence length="1973" mass="222403">MAAAPPQNEAPEEPMEVGNTYNPWCQALQQVVRECDSALSAQIRHLSALKRQRILAAVQNAVNGVQKVFEDERRDDQEAREIVQALGTSAERLSEILPDLLNDAAQMRVLTEKLGCNANELERLIEEKEEENAVLKAKLENFQVERPAQQPQVQQQPERPPRPPSGPRVGKFDGQAWSQAREFIKFVDVTKSLQSCATAVSAKKTEWRRSNQTPTSDVSSPKSSLHSSHSQGKGRVSPSSYTSSCRPASAISQNEDLLRTLKEVLKSQSIAEVKKYDGKSSLTEFLRGLEVKYPRSVWSDTDRRDILLNHLDGSARTHANNLPAEILNGSFDGLVEELRKARRTPCERLRAQADWKNLRKLETESVFDFCCRLRSIAKRKSPDSECDFEMGSKLYECLSDWKDSYYMLAALDSPEGTVDTHEVRKVALRLERTQEPSTSTAVEPKTWKQRYGKGKVEQKQEQSTAVPPQSPPRKQKGDNPRQRAIPQQQRGPPRNPRNKDQPKSVEKAASKPKAIKEPSTQSKRTQNTFSTHLKSWCCKIKRIRSPKPDSAYGGPCLCNIEIFGMKAKALIDTGSVITIIPLGLLKKAMEQGADLDEMVTMMGSGSATQVYDASGNPMSFLMLIATTISVEGAGSARVQMHIQKSENDTILLGTNALESLGIRIQLGSSAKEDQQPKRDSSESLASAAHKVIIPPFSAAEVELTGPTDPTRQVFLSSDDRIASAVCQVSDGHATVSVVNRESKAWKIPKGQPLGTWTQDRWYDPKTADIPGDMLEMKRAALPSEEEKLNILMDILKQNRQSGDFPPELEVLLKKYCGTFAISDVELTQTHLLVHDIDVQGHPPIRQKTRPVPYALKLEVQEMLKDLKERQIIEESSSPWASPIVLVAKKDGGIRLCVDYREVNKVTKKDCYPLPSIDVALQNLQGKHYFTSLDLASGYWQVPLSDSAKEISAFTTTAGLYQFRVIPFGLTNAPAAFQRLMEKVLCIADVLIATDSVERHFEVFEQVLQAFQKANLAPAAFQRLMEKVLGHVLGPEVSVYIDDVLIATDSVERHFEVFEQVLQAFQKANLKIKPQKCRIFETRVAFLGHVVDDTGVKTDPDKINNIVEYPRPENLSELRTFLGMCGYYRKFVLRYAQTARPLYDLTSTKVKFEWKPEHEKAFLQLKVLLTSAPVLAQPDVEKARSGLRPFYIYTDASRVGVGAVLAQEQDDGFLHPIYFASKPLSKAERNYHVTDQEGLAVVYALKKFHYFIYGVHTIVRTDHATLTSLFKRKNVSTRVLRWALEIQRYDLTIEHVKGAANCVADALSRGVVPLSEEVPPTHSENEKIVCVVQGKWLDELREDKDFEPVIDAVENDRDVEVRLPRYERKLSSRDFRIDNGDLCLVQEDGSLVLVVPEDKRRPIFDEAHHGNLGGHFNADKMFLQLRKTVFWPGMKTDLKRWCGQCQKCFLTNPKAVNTPPLRPRSAVRPFQIIGVDVLEMGLTSRGNRYIVTVVDHFTKYLGAYPVPDKKADTIAEVIFSRWICEGGRWPECILSDRGGEFENAVIAALCEVLQIKQDFTKGYCPRENGLTERANGTIVRMLKKKTIVPTEWDRILPAAVYAYNASPHEATAESPHFLVYGHDPKYPSEVIPRTHLSPYHVDYDNYKAELLSGLKLARATIADQVEKYQRTMKEQYDRRHKTSASQTFRAGDRVYMLVPSEKGKSKHPKLVFDWRGPYRVLEASSNSALITLIGMNEEPVRVPFDHLIKVPSEIDDTPVIGKSTRGRRGRPRKKNMADAVSIVKTPKDLRAHCLLMSKSVALVTQSLSRICISRGLHSFNAPASSTLYIPTLRRERITPILDVPENPRVGGRNPTVSYELPSLENVRRVYTFPTLDKAPISAPAPFLQDIIEKMDPLPEKSRIEAPPTAPPLAIQLAPRLLTIRRKKMKKHKRRKRYDRDFFKYQKYHKEKKLRALPTTNPGTCFKAQKCSKKA</sequence>
<comment type="caution">
    <text evidence="11">The sequence shown here is derived from an EMBL/GenBank/DDBJ whole genome shotgun (WGS) entry which is preliminary data.</text>
</comment>
<dbReference type="InterPro" id="IPR041588">
    <property type="entry name" value="Integrase_H2C2"/>
</dbReference>
<dbReference type="SUPFAM" id="SSF53098">
    <property type="entry name" value="Ribonuclease H-like"/>
    <property type="match status" value="1"/>
</dbReference>
<dbReference type="Gene3D" id="3.30.70.270">
    <property type="match status" value="3"/>
</dbReference>
<dbReference type="Pfam" id="PF00078">
    <property type="entry name" value="RVT_1"/>
    <property type="match status" value="2"/>
</dbReference>
<accession>A0A016RWX8</accession>
<dbReference type="Gene3D" id="3.30.420.10">
    <property type="entry name" value="Ribonuclease H-like superfamily/Ribonuclease H"/>
    <property type="match status" value="1"/>
</dbReference>
<dbReference type="InterPro" id="IPR036397">
    <property type="entry name" value="RNaseH_sf"/>
</dbReference>
<feature type="compositionally biased region" description="Low complexity" evidence="8">
    <location>
        <begin position="216"/>
        <end position="230"/>
    </location>
</feature>
<evidence type="ECO:0000313" key="11">
    <source>
        <dbReference type="EMBL" id="EYB82895.1"/>
    </source>
</evidence>
<dbReference type="Pfam" id="PF17921">
    <property type="entry name" value="Integrase_H2C2"/>
    <property type="match status" value="1"/>
</dbReference>
<dbReference type="FunFam" id="3.30.70.270:FF:000020">
    <property type="entry name" value="Transposon Tf2-6 polyprotein-like Protein"/>
    <property type="match status" value="1"/>
</dbReference>
<reference evidence="12" key="1">
    <citation type="journal article" date="2015" name="Nat. Genet.">
        <title>The genome and transcriptome of the zoonotic hookworm Ancylostoma ceylanicum identify infection-specific gene families.</title>
        <authorList>
            <person name="Schwarz E.M."/>
            <person name="Hu Y."/>
            <person name="Antoshechkin I."/>
            <person name="Miller M.M."/>
            <person name="Sternberg P.W."/>
            <person name="Aroian R.V."/>
        </authorList>
    </citation>
    <scope>NUCLEOTIDE SEQUENCE</scope>
    <source>
        <strain evidence="12">HY135</strain>
    </source>
</reference>
<feature type="compositionally biased region" description="Polar residues" evidence="8">
    <location>
        <begin position="237"/>
        <end position="249"/>
    </location>
</feature>
<evidence type="ECO:0000256" key="3">
    <source>
        <dbReference type="ARBA" id="ARBA00022695"/>
    </source>
</evidence>
<protein>
    <recommendedName>
        <fullName evidence="1">RNA-directed DNA polymerase</fullName>
        <ecNumber evidence="1">2.7.7.49</ecNumber>
    </recommendedName>
</protein>
<keyword evidence="5" id="KW-0255">Endonuclease</keyword>
<keyword evidence="3" id="KW-0548">Nucleotidyltransferase</keyword>
<dbReference type="FunFam" id="3.10.20.370:FF:000001">
    <property type="entry name" value="Retrovirus-related Pol polyprotein from transposon 17.6-like protein"/>
    <property type="match status" value="1"/>
</dbReference>
<evidence type="ECO:0000313" key="12">
    <source>
        <dbReference type="Proteomes" id="UP000024635"/>
    </source>
</evidence>
<dbReference type="InterPro" id="IPR021109">
    <property type="entry name" value="Peptidase_aspartic_dom_sf"/>
</dbReference>
<dbReference type="PROSITE" id="PS50994">
    <property type="entry name" value="INTEGRASE"/>
    <property type="match status" value="1"/>
</dbReference>
<dbReference type="InterPro" id="IPR001584">
    <property type="entry name" value="Integrase_cat-core"/>
</dbReference>
<dbReference type="GO" id="GO:0042575">
    <property type="term" value="C:DNA polymerase complex"/>
    <property type="evidence" value="ECO:0007669"/>
    <property type="project" value="UniProtKB-ARBA"/>
</dbReference>
<evidence type="ECO:0000256" key="8">
    <source>
        <dbReference type="SAM" id="MobiDB-lite"/>
    </source>
</evidence>
<evidence type="ECO:0000256" key="7">
    <source>
        <dbReference type="ARBA" id="ARBA00022918"/>
    </source>
</evidence>
<keyword evidence="6" id="KW-0378">Hydrolase</keyword>
<feature type="region of interest" description="Disordered" evidence="8">
    <location>
        <begin position="143"/>
        <end position="172"/>
    </location>
</feature>
<evidence type="ECO:0000259" key="9">
    <source>
        <dbReference type="PROSITE" id="PS50878"/>
    </source>
</evidence>
<feature type="compositionally biased region" description="Low complexity" evidence="8">
    <location>
        <begin position="144"/>
        <end position="157"/>
    </location>
</feature>
<feature type="compositionally biased region" description="Polar residues" evidence="8">
    <location>
        <begin position="518"/>
        <end position="528"/>
    </location>
</feature>
<dbReference type="GO" id="GO:0003964">
    <property type="term" value="F:RNA-directed DNA polymerase activity"/>
    <property type="evidence" value="ECO:0007669"/>
    <property type="project" value="UniProtKB-KW"/>
</dbReference>
<dbReference type="GO" id="GO:0015074">
    <property type="term" value="P:DNA integration"/>
    <property type="evidence" value="ECO:0007669"/>
    <property type="project" value="InterPro"/>
</dbReference>
<dbReference type="InterPro" id="IPR043502">
    <property type="entry name" value="DNA/RNA_pol_sf"/>
</dbReference>
<keyword evidence="12" id="KW-1185">Reference proteome</keyword>
<dbReference type="InterPro" id="IPR000477">
    <property type="entry name" value="RT_dom"/>
</dbReference>
<evidence type="ECO:0000256" key="4">
    <source>
        <dbReference type="ARBA" id="ARBA00022722"/>
    </source>
</evidence>
<organism evidence="11 12">
    <name type="scientific">Ancylostoma ceylanicum</name>
    <dbReference type="NCBI Taxonomy" id="53326"/>
    <lineage>
        <taxon>Eukaryota</taxon>
        <taxon>Metazoa</taxon>
        <taxon>Ecdysozoa</taxon>
        <taxon>Nematoda</taxon>
        <taxon>Chromadorea</taxon>
        <taxon>Rhabditida</taxon>
        <taxon>Rhabditina</taxon>
        <taxon>Rhabditomorpha</taxon>
        <taxon>Strongyloidea</taxon>
        <taxon>Ancylostomatidae</taxon>
        <taxon>Ancylostomatinae</taxon>
        <taxon>Ancylostoma</taxon>
    </lineage>
</organism>
<feature type="domain" description="Integrase catalytic" evidence="10">
    <location>
        <begin position="1464"/>
        <end position="1622"/>
    </location>
</feature>
<dbReference type="OrthoDB" id="8026949at2759"/>
<dbReference type="Pfam" id="PF17917">
    <property type="entry name" value="RT_RNaseH"/>
    <property type="match status" value="1"/>
</dbReference>
<dbReference type="PROSITE" id="PS50878">
    <property type="entry name" value="RT_POL"/>
    <property type="match status" value="1"/>
</dbReference>
<dbReference type="Gene3D" id="2.40.70.10">
    <property type="entry name" value="Acid Proteases"/>
    <property type="match status" value="1"/>
</dbReference>
<dbReference type="CDD" id="cd01647">
    <property type="entry name" value="RT_LTR"/>
    <property type="match status" value="1"/>
</dbReference>
<evidence type="ECO:0000256" key="6">
    <source>
        <dbReference type="ARBA" id="ARBA00022801"/>
    </source>
</evidence>
<gene>
    <name evidence="11" type="primary">Acey_s0348.g3182</name>
    <name evidence="11" type="ORF">Y032_0348g3182</name>
</gene>
<evidence type="ECO:0000259" key="10">
    <source>
        <dbReference type="PROSITE" id="PS50994"/>
    </source>
</evidence>
<dbReference type="InterPro" id="IPR012337">
    <property type="entry name" value="RNaseH-like_sf"/>
</dbReference>
<feature type="compositionally biased region" description="Basic and acidic residues" evidence="8">
    <location>
        <begin position="497"/>
        <end position="509"/>
    </location>
</feature>
<dbReference type="Pfam" id="PF00665">
    <property type="entry name" value="rve"/>
    <property type="match status" value="1"/>
</dbReference>
<dbReference type="Gene3D" id="3.10.10.10">
    <property type="entry name" value="HIV Type 1 Reverse Transcriptase, subunit A, domain 1"/>
    <property type="match status" value="1"/>
</dbReference>
<keyword evidence="2" id="KW-0808">Transferase</keyword>
<name>A0A016RWX8_9BILA</name>
<keyword evidence="7" id="KW-0695">RNA-directed DNA polymerase</keyword>
<evidence type="ECO:0000256" key="5">
    <source>
        <dbReference type="ARBA" id="ARBA00022759"/>
    </source>
</evidence>
<dbReference type="PANTHER" id="PTHR37984:SF5">
    <property type="entry name" value="PROTEIN NYNRIN-LIKE"/>
    <property type="match status" value="1"/>
</dbReference>
<dbReference type="PANTHER" id="PTHR37984">
    <property type="entry name" value="PROTEIN CBG26694"/>
    <property type="match status" value="1"/>
</dbReference>
<feature type="region of interest" description="Disordered" evidence="8">
    <location>
        <begin position="202"/>
        <end position="249"/>
    </location>
</feature>
<dbReference type="Gene3D" id="1.10.340.70">
    <property type="match status" value="1"/>
</dbReference>
<dbReference type="FunFam" id="1.10.340.70:FF:000001">
    <property type="entry name" value="Retrovirus-related Pol polyprotein from transposon gypsy-like Protein"/>
    <property type="match status" value="1"/>
</dbReference>
<evidence type="ECO:0000256" key="2">
    <source>
        <dbReference type="ARBA" id="ARBA00022679"/>
    </source>
</evidence>
<dbReference type="InterPro" id="IPR050951">
    <property type="entry name" value="Retrovirus_Pol_polyprotein"/>
</dbReference>
<feature type="domain" description="Reverse transcriptase" evidence="9">
    <location>
        <begin position="867"/>
        <end position="1090"/>
    </location>
</feature>
<dbReference type="STRING" id="53326.A0A016RWX8"/>
<dbReference type="EMBL" id="JARK01001684">
    <property type="protein sequence ID" value="EYB82895.1"/>
    <property type="molecule type" value="Genomic_DNA"/>
</dbReference>
<dbReference type="CDD" id="cd09274">
    <property type="entry name" value="RNase_HI_RT_Ty3"/>
    <property type="match status" value="1"/>
</dbReference>
<dbReference type="Proteomes" id="UP000024635">
    <property type="component" value="Unassembled WGS sequence"/>
</dbReference>
<dbReference type="GO" id="GO:0016787">
    <property type="term" value="F:hydrolase activity"/>
    <property type="evidence" value="ECO:0007669"/>
    <property type="project" value="UniProtKB-KW"/>
</dbReference>
<keyword evidence="4" id="KW-0540">Nuclease</keyword>
<dbReference type="InterPro" id="IPR043128">
    <property type="entry name" value="Rev_trsase/Diguanyl_cyclase"/>
</dbReference>